<dbReference type="Proteomes" id="UP001633002">
    <property type="component" value="Unassembled WGS sequence"/>
</dbReference>
<dbReference type="AlphaFoldDB" id="A0ABD3H2H4"/>
<keyword evidence="3" id="KW-1185">Reference proteome</keyword>
<evidence type="ECO:0000313" key="2">
    <source>
        <dbReference type="EMBL" id="KAL3684976.1"/>
    </source>
</evidence>
<name>A0ABD3H2H4_9MARC</name>
<accession>A0ABD3H2H4</accession>
<dbReference type="EMBL" id="JBJQOH010000006">
    <property type="protein sequence ID" value="KAL3684976.1"/>
    <property type="molecule type" value="Genomic_DNA"/>
</dbReference>
<organism evidence="2 3">
    <name type="scientific">Riccia sorocarpa</name>
    <dbReference type="NCBI Taxonomy" id="122646"/>
    <lineage>
        <taxon>Eukaryota</taxon>
        <taxon>Viridiplantae</taxon>
        <taxon>Streptophyta</taxon>
        <taxon>Embryophyta</taxon>
        <taxon>Marchantiophyta</taxon>
        <taxon>Marchantiopsida</taxon>
        <taxon>Marchantiidae</taxon>
        <taxon>Marchantiales</taxon>
        <taxon>Ricciaceae</taxon>
        <taxon>Riccia</taxon>
    </lineage>
</organism>
<evidence type="ECO:0000256" key="1">
    <source>
        <dbReference type="SAM" id="Coils"/>
    </source>
</evidence>
<gene>
    <name evidence="2" type="ORF">R1sor_002998</name>
</gene>
<feature type="coiled-coil region" evidence="1">
    <location>
        <begin position="233"/>
        <end position="295"/>
    </location>
</feature>
<proteinExistence type="predicted"/>
<evidence type="ECO:0000313" key="3">
    <source>
        <dbReference type="Proteomes" id="UP001633002"/>
    </source>
</evidence>
<protein>
    <submittedName>
        <fullName evidence="2">Uncharacterized protein</fullName>
    </submittedName>
</protein>
<comment type="caution">
    <text evidence="2">The sequence shown here is derived from an EMBL/GenBank/DDBJ whole genome shotgun (WGS) entry which is preliminary data.</text>
</comment>
<keyword evidence="1" id="KW-0175">Coiled coil</keyword>
<reference evidence="2 3" key="1">
    <citation type="submission" date="2024-09" db="EMBL/GenBank/DDBJ databases">
        <title>Chromosome-scale assembly of Riccia sorocarpa.</title>
        <authorList>
            <person name="Paukszto L."/>
        </authorList>
    </citation>
    <scope>NUCLEOTIDE SEQUENCE [LARGE SCALE GENOMIC DNA]</scope>
    <source>
        <strain evidence="2">LP-2024</strain>
        <tissue evidence="2">Aerial parts of the thallus</tissue>
    </source>
</reference>
<sequence>MDDKIYLTFRGSDDTDLLPCTGGEAVVDVNYCRARWNLVPDSIYISGRAPHGGELLNVFVQKSGGTWTLLAGKSYTIFGIVDLAQSVHGILPPSQATPTSTVTGPAASTTAATTTWDGIPPDPSVVSSYTALRDIKGRSELSKLMLPEFTHMPVVRLPDQYNGNIVFELPPLKTEDVFKKGAILEGMDRAHDCWIWTKCITTSASIASMASAAGNKGLSGRKRSSPEDLLEHATHLELENRFLEARVKTLEEDGLKNQLKIDDLRRELRETTEALEKERVDVATYRQENKELLASHWEVMLK</sequence>